<dbReference type="SUPFAM" id="SSF103473">
    <property type="entry name" value="MFS general substrate transporter"/>
    <property type="match status" value="1"/>
</dbReference>
<dbReference type="GO" id="GO:0022857">
    <property type="term" value="F:transmembrane transporter activity"/>
    <property type="evidence" value="ECO:0007669"/>
    <property type="project" value="InterPro"/>
</dbReference>
<protein>
    <recommendedName>
        <fullName evidence="8">Major facilitator superfamily (MFS) profile domain-containing protein</fullName>
    </recommendedName>
</protein>
<feature type="transmembrane region" description="Helical" evidence="7">
    <location>
        <begin position="85"/>
        <end position="107"/>
    </location>
</feature>
<keyword evidence="10" id="KW-1185">Reference proteome</keyword>
<feature type="transmembrane region" description="Helical" evidence="7">
    <location>
        <begin position="414"/>
        <end position="441"/>
    </location>
</feature>
<dbReference type="OrthoDB" id="419616at2759"/>
<gene>
    <name evidence="9" type="ORF">IWW36_002411</name>
</gene>
<evidence type="ECO:0000256" key="5">
    <source>
        <dbReference type="ARBA" id="ARBA00023136"/>
    </source>
</evidence>
<dbReference type="PANTHER" id="PTHR23504">
    <property type="entry name" value="MAJOR FACILITATOR SUPERFAMILY DOMAIN-CONTAINING PROTEIN 10"/>
    <property type="match status" value="1"/>
</dbReference>
<feature type="transmembrane region" description="Helical" evidence="7">
    <location>
        <begin position="371"/>
        <end position="394"/>
    </location>
</feature>
<proteinExistence type="predicted"/>
<evidence type="ECO:0000256" key="7">
    <source>
        <dbReference type="SAM" id="Phobius"/>
    </source>
</evidence>
<evidence type="ECO:0000313" key="9">
    <source>
        <dbReference type="EMBL" id="KAJ2849745.1"/>
    </source>
</evidence>
<evidence type="ECO:0000259" key="8">
    <source>
        <dbReference type="PROSITE" id="PS50850"/>
    </source>
</evidence>
<accession>A0A9W8IC21</accession>
<feature type="transmembrane region" description="Helical" evidence="7">
    <location>
        <begin position="119"/>
        <end position="136"/>
    </location>
</feature>
<sequence>MTHTTRTIEPEDTQADSADRMSCASIDSNDTNNEQIRAKETPLPWDKLSVLLAVRLSEPINATMILPFVYQMVADFKVAKSPKDIAFYASLLFASFSVCQTMTVMYWGRLSDRIGRRPVLMIGLTGYLISFLMFGVSRSFAWALTARCLNGLLAGNVAVIKSVFAEISDDTNRARMMALLPLMWNIGSVGGAAIGGIFADPVHQYPNVFGNVRMFQVFPYLLPCLIGCSITVFGLVMGIFKLEETLVREPAVQKPLPSTSTSSSSLATEATALLSSGEATKQRTVWDLLTPTVIRVMATNVVMCLAVAMCDQAYPIFAASDSSDGGLGFASRGIGISMAISSVAVLYLQLVAYSRLERKHGALWCYRKGQIILIPFYLTIPFLSMLASRLEASINSQGILSMPSTWVPLSMNELFLWVLLIILLLARTTGNVLAFTSINLLTVNLAPSKSDLGFMNGAQQLAMSATRIIGPVLAGSVWSWSIKHNFLYPFNSHMVWVLCATLTWLSLKLTYKIPESANVFAAGKSKTQNAEEV</sequence>
<dbReference type="CDD" id="cd17330">
    <property type="entry name" value="MFS_SLC46_TetA_like"/>
    <property type="match status" value="1"/>
</dbReference>
<evidence type="ECO:0000313" key="10">
    <source>
        <dbReference type="Proteomes" id="UP001139887"/>
    </source>
</evidence>
<comment type="caution">
    <text evidence="9">The sequence shown here is derived from an EMBL/GenBank/DDBJ whole genome shotgun (WGS) entry which is preliminary data.</text>
</comment>
<reference evidence="9" key="1">
    <citation type="submission" date="2022-07" db="EMBL/GenBank/DDBJ databases">
        <title>Phylogenomic reconstructions and comparative analyses of Kickxellomycotina fungi.</title>
        <authorList>
            <person name="Reynolds N.K."/>
            <person name="Stajich J.E."/>
            <person name="Barry K."/>
            <person name="Grigoriev I.V."/>
            <person name="Crous P."/>
            <person name="Smith M.E."/>
        </authorList>
    </citation>
    <scope>NUCLEOTIDE SEQUENCE</scope>
    <source>
        <strain evidence="9">NRRL 1566</strain>
    </source>
</reference>
<evidence type="ECO:0000256" key="3">
    <source>
        <dbReference type="ARBA" id="ARBA00022692"/>
    </source>
</evidence>
<keyword evidence="2" id="KW-0813">Transport</keyword>
<dbReference type="EMBL" id="JANBUW010000061">
    <property type="protein sequence ID" value="KAJ2849745.1"/>
    <property type="molecule type" value="Genomic_DNA"/>
</dbReference>
<feature type="transmembrane region" description="Helical" evidence="7">
    <location>
        <begin position="218"/>
        <end position="240"/>
    </location>
</feature>
<evidence type="ECO:0000256" key="4">
    <source>
        <dbReference type="ARBA" id="ARBA00022989"/>
    </source>
</evidence>
<dbReference type="AlphaFoldDB" id="A0A9W8IC21"/>
<dbReference type="PROSITE" id="PS50850">
    <property type="entry name" value="MFS"/>
    <property type="match status" value="1"/>
</dbReference>
<dbReference type="InterPro" id="IPR011701">
    <property type="entry name" value="MFS"/>
</dbReference>
<dbReference type="PANTHER" id="PTHR23504:SF15">
    <property type="entry name" value="MAJOR FACILITATOR SUPERFAMILY (MFS) PROFILE DOMAIN-CONTAINING PROTEIN"/>
    <property type="match status" value="1"/>
</dbReference>
<dbReference type="Pfam" id="PF07690">
    <property type="entry name" value="MFS_1"/>
    <property type="match status" value="1"/>
</dbReference>
<name>A0A9W8IC21_9FUNG</name>
<feature type="compositionally biased region" description="Polar residues" evidence="6">
    <location>
        <begin position="25"/>
        <end position="35"/>
    </location>
</feature>
<feature type="transmembrane region" description="Helical" evidence="7">
    <location>
        <begin position="329"/>
        <end position="350"/>
    </location>
</feature>
<comment type="subcellular location">
    <subcellularLocation>
        <location evidence="1">Membrane</location>
        <topology evidence="1">Multi-pass membrane protein</topology>
    </subcellularLocation>
</comment>
<dbReference type="Gene3D" id="1.20.1250.20">
    <property type="entry name" value="MFS general substrate transporter like domains"/>
    <property type="match status" value="1"/>
</dbReference>
<dbReference type="Proteomes" id="UP001139887">
    <property type="component" value="Unassembled WGS sequence"/>
</dbReference>
<feature type="transmembrane region" description="Helical" evidence="7">
    <location>
        <begin position="288"/>
        <end position="309"/>
    </location>
</feature>
<keyword evidence="4 7" id="KW-1133">Transmembrane helix</keyword>
<feature type="region of interest" description="Disordered" evidence="6">
    <location>
        <begin position="1"/>
        <end position="38"/>
    </location>
</feature>
<feature type="transmembrane region" description="Helical" evidence="7">
    <location>
        <begin position="176"/>
        <end position="198"/>
    </location>
</feature>
<dbReference type="InterPro" id="IPR020846">
    <property type="entry name" value="MFS_dom"/>
</dbReference>
<feature type="domain" description="Major facilitator superfamily (MFS) profile" evidence="8">
    <location>
        <begin position="47"/>
        <end position="518"/>
    </location>
</feature>
<evidence type="ECO:0000256" key="1">
    <source>
        <dbReference type="ARBA" id="ARBA00004141"/>
    </source>
</evidence>
<dbReference type="GO" id="GO:0016020">
    <property type="term" value="C:membrane"/>
    <property type="evidence" value="ECO:0007669"/>
    <property type="project" value="UniProtKB-SubCell"/>
</dbReference>
<evidence type="ECO:0000256" key="2">
    <source>
        <dbReference type="ARBA" id="ARBA00022448"/>
    </source>
</evidence>
<evidence type="ECO:0000256" key="6">
    <source>
        <dbReference type="SAM" id="MobiDB-lite"/>
    </source>
</evidence>
<keyword evidence="5 7" id="KW-0472">Membrane</keyword>
<organism evidence="9 10">
    <name type="scientific">Coemansia brasiliensis</name>
    <dbReference type="NCBI Taxonomy" id="2650707"/>
    <lineage>
        <taxon>Eukaryota</taxon>
        <taxon>Fungi</taxon>
        <taxon>Fungi incertae sedis</taxon>
        <taxon>Zoopagomycota</taxon>
        <taxon>Kickxellomycotina</taxon>
        <taxon>Kickxellomycetes</taxon>
        <taxon>Kickxellales</taxon>
        <taxon>Kickxellaceae</taxon>
        <taxon>Coemansia</taxon>
    </lineage>
</organism>
<dbReference type="InterPro" id="IPR036259">
    <property type="entry name" value="MFS_trans_sf"/>
</dbReference>
<keyword evidence="3 7" id="KW-0812">Transmembrane</keyword>